<evidence type="ECO:0000259" key="1">
    <source>
        <dbReference type="PROSITE" id="PS51724"/>
    </source>
</evidence>
<dbReference type="PANTHER" id="PTHR38687:SF1">
    <property type="entry name" value="CELL DIVISION PROTEIN DEDD"/>
    <property type="match status" value="1"/>
</dbReference>
<dbReference type="SUPFAM" id="SSF110997">
    <property type="entry name" value="Sporulation related repeat"/>
    <property type="match status" value="1"/>
</dbReference>
<keyword evidence="3" id="KW-1185">Reference proteome</keyword>
<evidence type="ECO:0000313" key="2">
    <source>
        <dbReference type="EMBL" id="WNC73504.1"/>
    </source>
</evidence>
<protein>
    <submittedName>
        <fullName evidence="2">SPOR domain-containing protein</fullName>
    </submittedName>
</protein>
<accession>A0ABY9U223</accession>
<dbReference type="InterPro" id="IPR007730">
    <property type="entry name" value="SPOR-like_dom"/>
</dbReference>
<name>A0ABY9U223_9GAMM</name>
<dbReference type="InterPro" id="IPR036680">
    <property type="entry name" value="SPOR-like_sf"/>
</dbReference>
<sequence>MSTPFQNRIVGTIIIAAAAIIFLPDVFDGEKQAYQAQFEAVPEGAKPVKKIDIKAFPDESFSALNKTQPLAKDTALDDSLKQANDNEQKTSSSADELQIKAPIKQASTTVAAKPLDKPKSKTETAATGKPKVINVTPPTVKKTQAYVIQLGSFKHKKNVAQLVKKLKSAGYTVFTKPIKTSAGNLTKVFIGPEINKASLQAKLPKLKQLSGVQGRIAVYQPIDK</sequence>
<dbReference type="Gene3D" id="3.30.70.1070">
    <property type="entry name" value="Sporulation related repeat"/>
    <property type="match status" value="1"/>
</dbReference>
<dbReference type="Proteomes" id="UP001258994">
    <property type="component" value="Chromosome"/>
</dbReference>
<proteinExistence type="predicted"/>
<organism evidence="2 3">
    <name type="scientific">Thalassotalea psychrophila</name>
    <dbReference type="NCBI Taxonomy" id="3065647"/>
    <lineage>
        <taxon>Bacteria</taxon>
        <taxon>Pseudomonadati</taxon>
        <taxon>Pseudomonadota</taxon>
        <taxon>Gammaproteobacteria</taxon>
        <taxon>Alteromonadales</taxon>
        <taxon>Colwelliaceae</taxon>
        <taxon>Thalassotalea</taxon>
    </lineage>
</organism>
<dbReference type="EMBL" id="CP134145">
    <property type="protein sequence ID" value="WNC73504.1"/>
    <property type="molecule type" value="Genomic_DNA"/>
</dbReference>
<dbReference type="Pfam" id="PF05036">
    <property type="entry name" value="SPOR"/>
    <property type="match status" value="1"/>
</dbReference>
<dbReference type="PROSITE" id="PS51724">
    <property type="entry name" value="SPOR"/>
    <property type="match status" value="1"/>
</dbReference>
<gene>
    <name evidence="2" type="ORF">RGQ13_05775</name>
</gene>
<dbReference type="RefSeq" id="WP_348392616.1">
    <property type="nucleotide sequence ID" value="NZ_CP134145.1"/>
</dbReference>
<feature type="domain" description="SPOR" evidence="1">
    <location>
        <begin position="140"/>
        <end position="219"/>
    </location>
</feature>
<evidence type="ECO:0000313" key="3">
    <source>
        <dbReference type="Proteomes" id="UP001258994"/>
    </source>
</evidence>
<dbReference type="InterPro" id="IPR052521">
    <property type="entry name" value="Cell_div_SPOR-domain"/>
</dbReference>
<dbReference type="PANTHER" id="PTHR38687">
    <property type="entry name" value="CELL DIVISION PROTEIN DEDD-RELATED"/>
    <property type="match status" value="1"/>
</dbReference>
<reference evidence="3" key="1">
    <citation type="submission" date="2023-09" db="EMBL/GenBank/DDBJ databases">
        <authorList>
            <person name="Li S."/>
            <person name="Li X."/>
            <person name="Zhang C."/>
            <person name="Zhao Z."/>
        </authorList>
    </citation>
    <scope>NUCLEOTIDE SEQUENCE [LARGE SCALE GENOMIC DNA]</scope>
    <source>
        <strain evidence="3">SQ149</strain>
    </source>
</reference>